<dbReference type="EMBL" id="PVMZ01000004">
    <property type="protein sequence ID" value="PRX22839.1"/>
    <property type="molecule type" value="Genomic_DNA"/>
</dbReference>
<organism evidence="2 3">
    <name type="scientific">Actinoplanes italicus</name>
    <dbReference type="NCBI Taxonomy" id="113567"/>
    <lineage>
        <taxon>Bacteria</taxon>
        <taxon>Bacillati</taxon>
        <taxon>Actinomycetota</taxon>
        <taxon>Actinomycetes</taxon>
        <taxon>Micromonosporales</taxon>
        <taxon>Micromonosporaceae</taxon>
        <taxon>Actinoplanes</taxon>
    </lineage>
</organism>
<evidence type="ECO:0000256" key="1">
    <source>
        <dbReference type="SAM" id="MobiDB-lite"/>
    </source>
</evidence>
<comment type="caution">
    <text evidence="2">The sequence shown here is derived from an EMBL/GenBank/DDBJ whole genome shotgun (WGS) entry which is preliminary data.</text>
</comment>
<accession>A0A2T0KHC1</accession>
<protein>
    <submittedName>
        <fullName evidence="2">Uncharacterized protein</fullName>
    </submittedName>
</protein>
<feature type="region of interest" description="Disordered" evidence="1">
    <location>
        <begin position="179"/>
        <end position="215"/>
    </location>
</feature>
<dbReference type="AlphaFoldDB" id="A0A2T0KHC1"/>
<dbReference type="OrthoDB" id="3295168at2"/>
<dbReference type="RefSeq" id="WP_106317809.1">
    <property type="nucleotide sequence ID" value="NZ_BOMO01000021.1"/>
</dbReference>
<proteinExistence type="predicted"/>
<name>A0A2T0KHC1_9ACTN</name>
<evidence type="ECO:0000313" key="2">
    <source>
        <dbReference type="EMBL" id="PRX22839.1"/>
    </source>
</evidence>
<evidence type="ECO:0000313" key="3">
    <source>
        <dbReference type="Proteomes" id="UP000239415"/>
    </source>
</evidence>
<dbReference type="Proteomes" id="UP000239415">
    <property type="component" value="Unassembled WGS sequence"/>
</dbReference>
<keyword evidence="3" id="KW-1185">Reference proteome</keyword>
<sequence>MTSLPGYDDSGLAREAPELLDAPGFWPAHLGSHLMESMDEVAALFGDDPDSVEKTYARLTGHDAWPVFFFGTGRDARLAVVYRNFAEDEGVDYLLIPDGAEAVTFATDEGGQFGRGITWNELAALADRQPGERSRATVLLLLAPMLTTVEVPDDQARARLAEALRTVAVTGDADLIAARILHPDEDEDDDYEDDDYDDARRPGGPETVVDRLLAP</sequence>
<gene>
    <name evidence="2" type="ORF">CLV67_104367</name>
</gene>
<feature type="compositionally biased region" description="Acidic residues" evidence="1">
    <location>
        <begin position="184"/>
        <end position="197"/>
    </location>
</feature>
<reference evidence="2 3" key="1">
    <citation type="submission" date="2018-03" db="EMBL/GenBank/DDBJ databases">
        <title>Genomic Encyclopedia of Archaeal and Bacterial Type Strains, Phase II (KMG-II): from individual species to whole genera.</title>
        <authorList>
            <person name="Goeker M."/>
        </authorList>
    </citation>
    <scope>NUCLEOTIDE SEQUENCE [LARGE SCALE GENOMIC DNA]</scope>
    <source>
        <strain evidence="2 3">DSM 43146</strain>
    </source>
</reference>